<dbReference type="Pfam" id="PF13855">
    <property type="entry name" value="LRR_8"/>
    <property type="match status" value="1"/>
</dbReference>
<dbReference type="InterPro" id="IPR001611">
    <property type="entry name" value="Leu-rich_rpt"/>
</dbReference>
<dbReference type="EMBL" id="CAJNOJ010000010">
    <property type="protein sequence ID" value="CAF0781172.1"/>
    <property type="molecule type" value="Genomic_DNA"/>
</dbReference>
<feature type="chain" id="PRO_5036229926" evidence="3">
    <location>
        <begin position="18"/>
        <end position="489"/>
    </location>
</feature>
<dbReference type="Pfam" id="PF13306">
    <property type="entry name" value="LRR_5"/>
    <property type="match status" value="1"/>
</dbReference>
<evidence type="ECO:0000313" key="5">
    <source>
        <dbReference type="EMBL" id="CAF1646597.1"/>
    </source>
</evidence>
<evidence type="ECO:0000313" key="6">
    <source>
        <dbReference type="Proteomes" id="UP000663828"/>
    </source>
</evidence>
<reference evidence="5" key="1">
    <citation type="submission" date="2021-02" db="EMBL/GenBank/DDBJ databases">
        <authorList>
            <person name="Nowell W R."/>
        </authorList>
    </citation>
    <scope>NUCLEOTIDE SEQUENCE</scope>
</reference>
<dbReference type="PANTHER" id="PTHR45712">
    <property type="entry name" value="AGAP008170-PA"/>
    <property type="match status" value="1"/>
</dbReference>
<dbReference type="AlphaFoldDB" id="A0A816EB23"/>
<dbReference type="OrthoDB" id="694479at2759"/>
<sequence length="489" mass="56755">MSYIIYFFILIISSIHAQPPSLTSQSLCVQYYPNNDQSSQCECDDIDINRLSLKCLGHSYVPHFLPHIHYDRIDLESCAQDLQIGDKTFADLNINTLALRHCNLLSLSEESFAKINHLEKFSIENSTIVSLSTSTGNFQEVFQSDSFRTLKSLILKNVHYHQTHKHDKKLNLEKLLTQLPQLNRLELTNIYLDNYRYENLTNIGRNLTYLKLINTHQTSLVPIEHLPSLERLILIHLPQIFHTQPLIASIKFLKKLKYIFFAQNQLKNLDDLQSKTIDQIDLSSNLIESIDEYTFEHIPKLRTLTLTKNPLRSIDKNAFCGIDNLTLLYINNEHSSQISPLDNCLLLSHAQLDIKQDSQTKLQCNCPLMHVFRLKRKHSRDINNLFKPNHACVVTNTTLEQAKNPYQLQHHLNLPIYIYELENYLNCSYTDDSCDRHCQDRRVKSTTISPIKVHKTSIDVQSKNTSVSPSLYSFFSYTLCLLLFAIRYL</sequence>
<dbReference type="PANTHER" id="PTHR45712:SF22">
    <property type="entry name" value="INSULIN-LIKE GROWTH FACTOR-BINDING PROTEIN COMPLEX ACID LABILE SUBUNIT"/>
    <property type="match status" value="1"/>
</dbReference>
<dbReference type="PROSITE" id="PS51450">
    <property type="entry name" value="LRR"/>
    <property type="match status" value="1"/>
</dbReference>
<dbReference type="Gene3D" id="3.80.10.10">
    <property type="entry name" value="Ribonuclease Inhibitor"/>
    <property type="match status" value="2"/>
</dbReference>
<proteinExistence type="predicted"/>
<organism evidence="5 6">
    <name type="scientific">Adineta ricciae</name>
    <name type="common">Rotifer</name>
    <dbReference type="NCBI Taxonomy" id="249248"/>
    <lineage>
        <taxon>Eukaryota</taxon>
        <taxon>Metazoa</taxon>
        <taxon>Spiralia</taxon>
        <taxon>Gnathifera</taxon>
        <taxon>Rotifera</taxon>
        <taxon>Eurotatoria</taxon>
        <taxon>Bdelloidea</taxon>
        <taxon>Adinetida</taxon>
        <taxon>Adinetidae</taxon>
        <taxon>Adineta</taxon>
    </lineage>
</organism>
<keyword evidence="2" id="KW-0677">Repeat</keyword>
<dbReference type="InterPro" id="IPR050333">
    <property type="entry name" value="SLRP"/>
</dbReference>
<keyword evidence="3" id="KW-0732">Signal</keyword>
<evidence type="ECO:0000256" key="3">
    <source>
        <dbReference type="SAM" id="SignalP"/>
    </source>
</evidence>
<evidence type="ECO:0000256" key="2">
    <source>
        <dbReference type="ARBA" id="ARBA00022737"/>
    </source>
</evidence>
<comment type="caution">
    <text evidence="5">The sequence shown here is derived from an EMBL/GenBank/DDBJ whole genome shotgun (WGS) entry which is preliminary data.</text>
</comment>
<feature type="signal peptide" evidence="3">
    <location>
        <begin position="1"/>
        <end position="17"/>
    </location>
</feature>
<dbReference type="InterPro" id="IPR032675">
    <property type="entry name" value="LRR_dom_sf"/>
</dbReference>
<accession>A0A816EB23</accession>
<dbReference type="Proteomes" id="UP000663828">
    <property type="component" value="Unassembled WGS sequence"/>
</dbReference>
<keyword evidence="6" id="KW-1185">Reference proteome</keyword>
<evidence type="ECO:0000313" key="4">
    <source>
        <dbReference type="EMBL" id="CAF0781172.1"/>
    </source>
</evidence>
<evidence type="ECO:0000256" key="1">
    <source>
        <dbReference type="ARBA" id="ARBA00022614"/>
    </source>
</evidence>
<dbReference type="Proteomes" id="UP000663852">
    <property type="component" value="Unassembled WGS sequence"/>
</dbReference>
<dbReference type="EMBL" id="CAJNOR010009636">
    <property type="protein sequence ID" value="CAF1646597.1"/>
    <property type="molecule type" value="Genomic_DNA"/>
</dbReference>
<keyword evidence="1" id="KW-0433">Leucine-rich repeat</keyword>
<protein>
    <submittedName>
        <fullName evidence="5">Uncharacterized protein</fullName>
    </submittedName>
</protein>
<gene>
    <name evidence="4" type="ORF">EDS130_LOCUS3838</name>
    <name evidence="5" type="ORF">XAT740_LOCUS54228</name>
</gene>
<dbReference type="InterPro" id="IPR026906">
    <property type="entry name" value="LRR_5"/>
</dbReference>
<name>A0A816EB23_ADIRI</name>
<dbReference type="SUPFAM" id="SSF52058">
    <property type="entry name" value="L domain-like"/>
    <property type="match status" value="1"/>
</dbReference>